<keyword evidence="3" id="KW-0560">Oxidoreductase</keyword>
<reference evidence="4 5" key="1">
    <citation type="submission" date="2023-12" db="EMBL/GenBank/DDBJ databases">
        <title>A high-quality genome assembly for Dillenia turbinata (Dilleniales).</title>
        <authorList>
            <person name="Chanderbali A."/>
        </authorList>
    </citation>
    <scope>NUCLEOTIDE SEQUENCE [LARGE SCALE GENOMIC DNA]</scope>
    <source>
        <strain evidence="4">LSX21</strain>
        <tissue evidence="4">Leaf</tissue>
    </source>
</reference>
<sequence>MQAARGTMDGIIDTVSAFRSLLPLISLLKTGGKLVMGELTKMAQQLTGRKLVAGSVTGGLKETQEKLDFAGKHNIEVIPMDYVNVAMECLGKDDVKYRFIVDIANTLKAAEA</sequence>
<keyword evidence="2" id="KW-0862">Zinc</keyword>
<organism evidence="4 5">
    <name type="scientific">Dillenia turbinata</name>
    <dbReference type="NCBI Taxonomy" id="194707"/>
    <lineage>
        <taxon>Eukaryota</taxon>
        <taxon>Viridiplantae</taxon>
        <taxon>Streptophyta</taxon>
        <taxon>Embryophyta</taxon>
        <taxon>Tracheophyta</taxon>
        <taxon>Spermatophyta</taxon>
        <taxon>Magnoliopsida</taxon>
        <taxon>eudicotyledons</taxon>
        <taxon>Gunneridae</taxon>
        <taxon>Pentapetalae</taxon>
        <taxon>Dilleniales</taxon>
        <taxon>Dilleniaceae</taxon>
        <taxon>Dillenia</taxon>
    </lineage>
</organism>
<proteinExistence type="predicted"/>
<accession>A0AAN8V6W6</accession>
<comment type="caution">
    <text evidence="4">The sequence shown here is derived from an EMBL/GenBank/DDBJ whole genome shotgun (WGS) entry which is preliminary data.</text>
</comment>
<dbReference type="GO" id="GO:0016616">
    <property type="term" value="F:oxidoreductase activity, acting on the CH-OH group of donors, NAD or NADP as acceptor"/>
    <property type="evidence" value="ECO:0007669"/>
    <property type="project" value="InterPro"/>
</dbReference>
<protein>
    <recommendedName>
        <fullName evidence="6">Alcohol dehydrogenase-like C-terminal domain-containing protein</fullName>
    </recommendedName>
</protein>
<dbReference type="AlphaFoldDB" id="A0AAN8V6W6"/>
<dbReference type="GO" id="GO:0046872">
    <property type="term" value="F:metal ion binding"/>
    <property type="evidence" value="ECO:0007669"/>
    <property type="project" value="UniProtKB-KW"/>
</dbReference>
<keyword evidence="1" id="KW-0479">Metal-binding</keyword>
<dbReference type="FunFam" id="3.90.180.10:FF:000100">
    <property type="entry name" value="Putative cinnamyl alcohol dehydrogenase 6"/>
    <property type="match status" value="1"/>
</dbReference>
<dbReference type="PANTHER" id="PTHR42683">
    <property type="entry name" value="ALDEHYDE REDUCTASE"/>
    <property type="match status" value="1"/>
</dbReference>
<keyword evidence="5" id="KW-1185">Reference proteome</keyword>
<gene>
    <name evidence="4" type="ORF">RJ641_010057</name>
</gene>
<dbReference type="Gene3D" id="3.90.180.10">
    <property type="entry name" value="Medium-chain alcohol dehydrogenases, catalytic domain"/>
    <property type="match status" value="1"/>
</dbReference>
<evidence type="ECO:0000313" key="4">
    <source>
        <dbReference type="EMBL" id="KAK6923857.1"/>
    </source>
</evidence>
<dbReference type="EMBL" id="JBAMMX010000017">
    <property type="protein sequence ID" value="KAK6923857.1"/>
    <property type="molecule type" value="Genomic_DNA"/>
</dbReference>
<evidence type="ECO:0008006" key="6">
    <source>
        <dbReference type="Google" id="ProtNLM"/>
    </source>
</evidence>
<evidence type="ECO:0000256" key="1">
    <source>
        <dbReference type="ARBA" id="ARBA00022723"/>
    </source>
</evidence>
<dbReference type="Proteomes" id="UP001370490">
    <property type="component" value="Unassembled WGS sequence"/>
</dbReference>
<evidence type="ECO:0000256" key="2">
    <source>
        <dbReference type="ARBA" id="ARBA00022833"/>
    </source>
</evidence>
<dbReference type="InterPro" id="IPR047109">
    <property type="entry name" value="CAD-like"/>
</dbReference>
<evidence type="ECO:0000256" key="3">
    <source>
        <dbReference type="ARBA" id="ARBA00023002"/>
    </source>
</evidence>
<evidence type="ECO:0000313" key="5">
    <source>
        <dbReference type="Proteomes" id="UP001370490"/>
    </source>
</evidence>
<dbReference type="Gene3D" id="3.40.50.720">
    <property type="entry name" value="NAD(P)-binding Rossmann-like Domain"/>
    <property type="match status" value="1"/>
</dbReference>
<name>A0AAN8V6W6_9MAGN</name>